<keyword evidence="6" id="KW-1185">Reference proteome</keyword>
<dbReference type="GO" id="GO:0003729">
    <property type="term" value="F:mRNA binding"/>
    <property type="evidence" value="ECO:0007669"/>
    <property type="project" value="TreeGrafter"/>
</dbReference>
<accession>A0A9W9YVQ8</accession>
<dbReference type="GO" id="GO:0006397">
    <property type="term" value="P:mRNA processing"/>
    <property type="evidence" value="ECO:0007669"/>
    <property type="project" value="UniProtKB-KW"/>
</dbReference>
<dbReference type="OrthoDB" id="6275295at2759"/>
<name>A0A9W9YVQ8_9CNID</name>
<dbReference type="PANTHER" id="PTHR18806:SF4">
    <property type="entry name" value="RNA-BINDING PROTEIN 25"/>
    <property type="match status" value="1"/>
</dbReference>
<evidence type="ECO:0000313" key="5">
    <source>
        <dbReference type="EMBL" id="KAJ7365529.1"/>
    </source>
</evidence>
<dbReference type="Pfam" id="PF01480">
    <property type="entry name" value="PWI"/>
    <property type="match status" value="1"/>
</dbReference>
<feature type="compositionally biased region" description="Basic and acidic residues" evidence="3">
    <location>
        <begin position="1"/>
        <end position="12"/>
    </location>
</feature>
<proteinExistence type="predicted"/>
<feature type="compositionally biased region" description="Polar residues" evidence="3">
    <location>
        <begin position="61"/>
        <end position="73"/>
    </location>
</feature>
<dbReference type="InterPro" id="IPR036483">
    <property type="entry name" value="PWI_dom_sf"/>
</dbReference>
<dbReference type="EMBL" id="MU827303">
    <property type="protein sequence ID" value="KAJ7365529.1"/>
    <property type="molecule type" value="Genomic_DNA"/>
</dbReference>
<feature type="domain" description="PWI" evidence="4">
    <location>
        <begin position="179"/>
        <end position="272"/>
    </location>
</feature>
<dbReference type="SMART" id="SM00311">
    <property type="entry name" value="PWI"/>
    <property type="match status" value="1"/>
</dbReference>
<dbReference type="GO" id="GO:0000381">
    <property type="term" value="P:regulation of alternative mRNA splicing, via spliceosome"/>
    <property type="evidence" value="ECO:0007669"/>
    <property type="project" value="TreeGrafter"/>
</dbReference>
<keyword evidence="1" id="KW-0507">mRNA processing</keyword>
<dbReference type="Proteomes" id="UP001163046">
    <property type="component" value="Unassembled WGS sequence"/>
</dbReference>
<sequence>MEEIEEIRKRIVDTQSEDMDEQDGKDSEREEEAKPALQPTFKPAVAPQPHFVPQVEPAPVSNWSPSPRSTDSSPVPIGVKRSRENGQEAEPEFEPAPKKAFGFEMKLSSNMPSASQASRKKLEAVFGGGDDDDLLGAVPKRKLVRLDEEEALAREENDEAEDKKRIIKSLIEQIPTAKDELFAYSLDWSIVDQGLVDRRIRPWVNKKIIEYIGEEELTLTDFICSKVIARSTPKQVLEDVSMVLDEEAEVFVVKMWRLLIYETEAKKQGLVK</sequence>
<evidence type="ECO:0000256" key="1">
    <source>
        <dbReference type="ARBA" id="ARBA00022664"/>
    </source>
</evidence>
<dbReference type="AlphaFoldDB" id="A0A9W9YVQ8"/>
<feature type="compositionally biased region" description="Basic and acidic residues" evidence="3">
    <location>
        <begin position="22"/>
        <end position="34"/>
    </location>
</feature>
<dbReference type="PANTHER" id="PTHR18806">
    <property type="entry name" value="RBM25 PROTEIN"/>
    <property type="match status" value="1"/>
</dbReference>
<dbReference type="Gene3D" id="1.20.1390.10">
    <property type="entry name" value="PWI domain"/>
    <property type="match status" value="1"/>
</dbReference>
<dbReference type="PROSITE" id="PS51025">
    <property type="entry name" value="PWI"/>
    <property type="match status" value="1"/>
</dbReference>
<comment type="caution">
    <text evidence="5">The sequence shown here is derived from an EMBL/GenBank/DDBJ whole genome shotgun (WGS) entry which is preliminary data.</text>
</comment>
<evidence type="ECO:0000259" key="4">
    <source>
        <dbReference type="PROSITE" id="PS51025"/>
    </source>
</evidence>
<feature type="coiled-coil region" evidence="2">
    <location>
        <begin position="143"/>
        <end position="173"/>
    </location>
</feature>
<protein>
    <submittedName>
        <fullName evidence="5">RNA-binding protein 25</fullName>
    </submittedName>
</protein>
<evidence type="ECO:0000256" key="2">
    <source>
        <dbReference type="SAM" id="Coils"/>
    </source>
</evidence>
<dbReference type="FunFam" id="1.20.1390.10:FF:000004">
    <property type="entry name" value="RNA-binding motif protein 25"/>
    <property type="match status" value="1"/>
</dbReference>
<gene>
    <name evidence="5" type="primary">RBM25</name>
    <name evidence="5" type="ORF">OS493_005641</name>
</gene>
<dbReference type="InterPro" id="IPR002483">
    <property type="entry name" value="PWI_dom"/>
</dbReference>
<feature type="region of interest" description="Disordered" evidence="3">
    <location>
        <begin position="1"/>
        <end position="96"/>
    </location>
</feature>
<evidence type="ECO:0000313" key="6">
    <source>
        <dbReference type="Proteomes" id="UP001163046"/>
    </source>
</evidence>
<reference evidence="5" key="1">
    <citation type="submission" date="2023-01" db="EMBL/GenBank/DDBJ databases">
        <title>Genome assembly of the deep-sea coral Lophelia pertusa.</title>
        <authorList>
            <person name="Herrera S."/>
            <person name="Cordes E."/>
        </authorList>
    </citation>
    <scope>NUCLEOTIDE SEQUENCE</scope>
    <source>
        <strain evidence="5">USNM1676648</strain>
        <tissue evidence="5">Polyp</tissue>
    </source>
</reference>
<organism evidence="5 6">
    <name type="scientific">Desmophyllum pertusum</name>
    <dbReference type="NCBI Taxonomy" id="174260"/>
    <lineage>
        <taxon>Eukaryota</taxon>
        <taxon>Metazoa</taxon>
        <taxon>Cnidaria</taxon>
        <taxon>Anthozoa</taxon>
        <taxon>Hexacorallia</taxon>
        <taxon>Scleractinia</taxon>
        <taxon>Caryophylliina</taxon>
        <taxon>Caryophylliidae</taxon>
        <taxon>Desmophyllum</taxon>
    </lineage>
</organism>
<dbReference type="GO" id="GO:0005681">
    <property type="term" value="C:spliceosomal complex"/>
    <property type="evidence" value="ECO:0007669"/>
    <property type="project" value="TreeGrafter"/>
</dbReference>
<dbReference type="InterPro" id="IPR052768">
    <property type="entry name" value="RBM25"/>
</dbReference>
<keyword evidence="2" id="KW-0175">Coiled coil</keyword>
<dbReference type="SUPFAM" id="SSF101233">
    <property type="entry name" value="PWI domain"/>
    <property type="match status" value="1"/>
</dbReference>
<evidence type="ECO:0000256" key="3">
    <source>
        <dbReference type="SAM" id="MobiDB-lite"/>
    </source>
</evidence>